<reference evidence="2" key="1">
    <citation type="journal article" date="2022" name="bioRxiv">
        <title>Sequencing and chromosome-scale assembly of the giantPleurodeles waltlgenome.</title>
        <authorList>
            <person name="Brown T."/>
            <person name="Elewa A."/>
            <person name="Iarovenko S."/>
            <person name="Subramanian E."/>
            <person name="Araus A.J."/>
            <person name="Petzold A."/>
            <person name="Susuki M."/>
            <person name="Suzuki K.-i.T."/>
            <person name="Hayashi T."/>
            <person name="Toyoda A."/>
            <person name="Oliveira C."/>
            <person name="Osipova E."/>
            <person name="Leigh N.D."/>
            <person name="Simon A."/>
            <person name="Yun M.H."/>
        </authorList>
    </citation>
    <scope>NUCLEOTIDE SEQUENCE</scope>
    <source>
        <strain evidence="2">20211129_DDA</strain>
        <tissue evidence="2">Liver</tissue>
    </source>
</reference>
<evidence type="ECO:0000256" key="1">
    <source>
        <dbReference type="SAM" id="MobiDB-lite"/>
    </source>
</evidence>
<accession>A0AAV7WSE7</accession>
<evidence type="ECO:0000313" key="2">
    <source>
        <dbReference type="EMBL" id="KAJ1216103.1"/>
    </source>
</evidence>
<dbReference type="EMBL" id="JANPWB010000001">
    <property type="protein sequence ID" value="KAJ1216103.1"/>
    <property type="molecule type" value="Genomic_DNA"/>
</dbReference>
<proteinExistence type="predicted"/>
<organism evidence="2 3">
    <name type="scientific">Pleurodeles waltl</name>
    <name type="common">Iberian ribbed newt</name>
    <dbReference type="NCBI Taxonomy" id="8319"/>
    <lineage>
        <taxon>Eukaryota</taxon>
        <taxon>Metazoa</taxon>
        <taxon>Chordata</taxon>
        <taxon>Craniata</taxon>
        <taxon>Vertebrata</taxon>
        <taxon>Euteleostomi</taxon>
        <taxon>Amphibia</taxon>
        <taxon>Batrachia</taxon>
        <taxon>Caudata</taxon>
        <taxon>Salamandroidea</taxon>
        <taxon>Salamandridae</taxon>
        <taxon>Pleurodelinae</taxon>
        <taxon>Pleurodeles</taxon>
    </lineage>
</organism>
<dbReference type="Proteomes" id="UP001066276">
    <property type="component" value="Chromosome 1_1"/>
</dbReference>
<evidence type="ECO:0000313" key="3">
    <source>
        <dbReference type="Proteomes" id="UP001066276"/>
    </source>
</evidence>
<keyword evidence="3" id="KW-1185">Reference proteome</keyword>
<dbReference type="AlphaFoldDB" id="A0AAV7WSE7"/>
<gene>
    <name evidence="2" type="ORF">NDU88_003709</name>
</gene>
<comment type="caution">
    <text evidence="2">The sequence shown here is derived from an EMBL/GenBank/DDBJ whole genome shotgun (WGS) entry which is preliminary data.</text>
</comment>
<feature type="region of interest" description="Disordered" evidence="1">
    <location>
        <begin position="30"/>
        <end position="139"/>
    </location>
</feature>
<sequence length="139" mass="14577">MNRALLGGPGLYRWVPEFAACPLGWSRELEWQSNPPRAWSGRRPGRKRSGSGSRVGSAVLGAKRRAPSGGGEGGPPCPPGTRGGLEASEGAPQCPELPQERWHSPGVPGLELGAPGRTVSVPDATPGRAGYNLRSRADY</sequence>
<protein>
    <submittedName>
        <fullName evidence="2">Uncharacterized protein</fullName>
    </submittedName>
</protein>
<name>A0AAV7WSE7_PLEWA</name>